<dbReference type="AlphaFoldDB" id="A0A655FTL7"/>
<reference evidence="1 2" key="1">
    <citation type="submission" date="2015-03" db="EMBL/GenBank/DDBJ databases">
        <authorList>
            <consortium name="Pathogen Informatics"/>
        </authorList>
    </citation>
    <scope>NUCLEOTIDE SEQUENCE [LARGE SCALE GENOMIC DNA]</scope>
    <source>
        <strain evidence="1 2">D00501624</strain>
    </source>
</reference>
<sequence length="48" mass="5335">MSIPLRVSTPCRNITRRLVTTKCVVSQLRNGHSVSQPTITNQIPQMTA</sequence>
<dbReference type="EMBL" id="CQQC01001578">
    <property type="protein sequence ID" value="CNW07461.1"/>
    <property type="molecule type" value="Genomic_DNA"/>
</dbReference>
<evidence type="ECO:0000313" key="2">
    <source>
        <dbReference type="Proteomes" id="UP000039217"/>
    </source>
</evidence>
<organism evidence="1 2">
    <name type="scientific">Mycobacterium tuberculosis</name>
    <dbReference type="NCBI Taxonomy" id="1773"/>
    <lineage>
        <taxon>Bacteria</taxon>
        <taxon>Bacillati</taxon>
        <taxon>Actinomycetota</taxon>
        <taxon>Actinomycetes</taxon>
        <taxon>Mycobacteriales</taxon>
        <taxon>Mycobacteriaceae</taxon>
        <taxon>Mycobacterium</taxon>
        <taxon>Mycobacterium tuberculosis complex</taxon>
    </lineage>
</organism>
<gene>
    <name evidence="1" type="ORF">ERS007661_03505</name>
</gene>
<protein>
    <submittedName>
        <fullName evidence="1">Uncharacterized protein</fullName>
    </submittedName>
</protein>
<evidence type="ECO:0000313" key="1">
    <source>
        <dbReference type="EMBL" id="CNW07461.1"/>
    </source>
</evidence>
<proteinExistence type="predicted"/>
<accession>A0A655FTL7</accession>
<name>A0A655FTL7_MYCTX</name>
<dbReference type="Proteomes" id="UP000039217">
    <property type="component" value="Unassembled WGS sequence"/>
</dbReference>